<accession>A0AAN4ZK09</accession>
<dbReference type="GO" id="GO:0003987">
    <property type="term" value="F:acetate-CoA ligase activity"/>
    <property type="evidence" value="ECO:0007669"/>
    <property type="project" value="TreeGrafter"/>
</dbReference>
<keyword evidence="2" id="KW-1185">Reference proteome</keyword>
<reference evidence="2" key="1">
    <citation type="submission" date="2022-10" db="EMBL/GenBank/DDBJ databases">
        <title>Genome assembly of Pristionchus species.</title>
        <authorList>
            <person name="Yoshida K."/>
            <person name="Sommer R.J."/>
        </authorList>
    </citation>
    <scope>NUCLEOTIDE SEQUENCE [LARGE SCALE GENOMIC DNA]</scope>
    <source>
        <strain evidence="2">RS5460</strain>
    </source>
</reference>
<dbReference type="EMBL" id="BTRK01000003">
    <property type="protein sequence ID" value="GMR42683.1"/>
    <property type="molecule type" value="Genomic_DNA"/>
</dbReference>
<dbReference type="Gene3D" id="3.40.50.12780">
    <property type="entry name" value="N-terminal domain of ligase-like"/>
    <property type="match status" value="1"/>
</dbReference>
<gene>
    <name evidence="1" type="ORF">PMAYCL1PPCAC_12878</name>
</gene>
<dbReference type="SUPFAM" id="SSF56801">
    <property type="entry name" value="Acetyl-CoA synthetase-like"/>
    <property type="match status" value="1"/>
</dbReference>
<sequence length="357" mass="39903">ENGVIEGRTSLCFNAIDRHFLTHQGEHEIIVTWEGNFWECTEDVHDYAEFTIESLECVTRKVTRAIRERITEGRLLILLPNVIQLPLTVLAAERLGIVPIVVNPISLTTDLLSSILQETNPTLIVTIDGFFQGKTLIETKKQLDEAIEQSKISSLKEVLVIGHVGARPGVPPPTNEYPGRRPTYSIKVPMTSGRDSEWSKVISTIEKDVEEKNVVWKGLDEAVIEYPKPYSTLSIASVSMRTVLEWTDKLADKLSSGPSLLISSLNDDVFTLISLFASLIAGKKTVFYEGALDYPDPARVSFIMKKYDVETLVIDRLSALDKEYSAIVALPTLSTVITKEKEDKPSVFPFARHLFLV</sequence>
<protein>
    <recommendedName>
        <fullName evidence="3">AMP-binding protein</fullName>
    </recommendedName>
</protein>
<dbReference type="InterPro" id="IPR042099">
    <property type="entry name" value="ANL_N_sf"/>
</dbReference>
<organism evidence="1 2">
    <name type="scientific">Pristionchus mayeri</name>
    <dbReference type="NCBI Taxonomy" id="1317129"/>
    <lineage>
        <taxon>Eukaryota</taxon>
        <taxon>Metazoa</taxon>
        <taxon>Ecdysozoa</taxon>
        <taxon>Nematoda</taxon>
        <taxon>Chromadorea</taxon>
        <taxon>Rhabditida</taxon>
        <taxon>Rhabditina</taxon>
        <taxon>Diplogasteromorpha</taxon>
        <taxon>Diplogasteroidea</taxon>
        <taxon>Neodiplogasteridae</taxon>
        <taxon>Pristionchus</taxon>
    </lineage>
</organism>
<evidence type="ECO:0000313" key="2">
    <source>
        <dbReference type="Proteomes" id="UP001328107"/>
    </source>
</evidence>
<dbReference type="GO" id="GO:0006085">
    <property type="term" value="P:acetyl-CoA biosynthetic process"/>
    <property type="evidence" value="ECO:0007669"/>
    <property type="project" value="TreeGrafter"/>
</dbReference>
<feature type="non-terminal residue" evidence="1">
    <location>
        <position position="1"/>
    </location>
</feature>
<dbReference type="PANTHER" id="PTHR24095:SF244">
    <property type="entry name" value="ACETYL-COENZYME A SYNTHETASE"/>
    <property type="match status" value="1"/>
</dbReference>
<evidence type="ECO:0000313" key="1">
    <source>
        <dbReference type="EMBL" id="GMR42683.1"/>
    </source>
</evidence>
<proteinExistence type="predicted"/>
<evidence type="ECO:0008006" key="3">
    <source>
        <dbReference type="Google" id="ProtNLM"/>
    </source>
</evidence>
<dbReference type="PANTHER" id="PTHR24095">
    <property type="entry name" value="ACETYL-COENZYME A SYNTHETASE"/>
    <property type="match status" value="1"/>
</dbReference>
<dbReference type="AlphaFoldDB" id="A0AAN4ZK09"/>
<name>A0AAN4ZK09_9BILA</name>
<comment type="caution">
    <text evidence="1">The sequence shown here is derived from an EMBL/GenBank/DDBJ whole genome shotgun (WGS) entry which is preliminary data.</text>
</comment>
<dbReference type="Proteomes" id="UP001328107">
    <property type="component" value="Unassembled WGS sequence"/>
</dbReference>